<dbReference type="Proteomes" id="UP000673375">
    <property type="component" value="Unassembled WGS sequence"/>
</dbReference>
<proteinExistence type="predicted"/>
<keyword evidence="3" id="KW-1185">Reference proteome</keyword>
<comment type="caution">
    <text evidence="2">The sequence shown here is derived from an EMBL/GenBank/DDBJ whole genome shotgun (WGS) entry which is preliminary data.</text>
</comment>
<feature type="region of interest" description="Disordered" evidence="1">
    <location>
        <begin position="51"/>
        <end position="70"/>
    </location>
</feature>
<reference evidence="2 3" key="1">
    <citation type="submission" date="2020-12" db="EMBL/GenBank/DDBJ databases">
        <title>Vagococcus allomyrinae sp. nov. and Enterococcus lavae sp. nov., isolated from the larvae of Allomyrina dichotoma.</title>
        <authorList>
            <person name="Lee S.D."/>
        </authorList>
    </citation>
    <scope>NUCLEOTIDE SEQUENCE [LARGE SCALE GENOMIC DNA]</scope>
    <source>
        <strain evidence="2 3">BWM-S5</strain>
    </source>
</reference>
<dbReference type="EMBL" id="JAEDXU010000003">
    <property type="protein sequence ID" value="MBP1046166.1"/>
    <property type="molecule type" value="Genomic_DNA"/>
</dbReference>
<evidence type="ECO:0000313" key="3">
    <source>
        <dbReference type="Proteomes" id="UP000673375"/>
    </source>
</evidence>
<organism evidence="2 3">
    <name type="scientific">Enterococcus larvae</name>
    <dbReference type="NCBI Taxonomy" id="2794352"/>
    <lineage>
        <taxon>Bacteria</taxon>
        <taxon>Bacillati</taxon>
        <taxon>Bacillota</taxon>
        <taxon>Bacilli</taxon>
        <taxon>Lactobacillales</taxon>
        <taxon>Enterococcaceae</taxon>
        <taxon>Enterococcus</taxon>
    </lineage>
</organism>
<evidence type="ECO:0000313" key="2">
    <source>
        <dbReference type="EMBL" id="MBP1046166.1"/>
    </source>
</evidence>
<gene>
    <name evidence="2" type="ORF">I6N96_07710</name>
</gene>
<evidence type="ECO:0000256" key="1">
    <source>
        <dbReference type="SAM" id="MobiDB-lite"/>
    </source>
</evidence>
<accession>A0ABS4CJ69</accession>
<sequence>MSVWNKPPEEEPKKIPQTTKEQADLLRAKIEIEDELKNDPESTATKLFYDQMTKPFKQPNEIEKETDEPP</sequence>
<protein>
    <submittedName>
        <fullName evidence="2">Uncharacterized protein</fullName>
    </submittedName>
</protein>
<dbReference type="RefSeq" id="WP_209556986.1">
    <property type="nucleotide sequence ID" value="NZ_JAEDXU010000003.1"/>
</dbReference>
<feature type="region of interest" description="Disordered" evidence="1">
    <location>
        <begin position="1"/>
        <end position="20"/>
    </location>
</feature>
<name>A0ABS4CJ69_9ENTE</name>